<organism evidence="3 4">
    <name type="scientific">Halomonas urmiana</name>
    <dbReference type="NCBI Taxonomy" id="490901"/>
    <lineage>
        <taxon>Bacteria</taxon>
        <taxon>Pseudomonadati</taxon>
        <taxon>Pseudomonadota</taxon>
        <taxon>Gammaproteobacteria</taxon>
        <taxon>Oceanospirillales</taxon>
        <taxon>Halomonadaceae</taxon>
        <taxon>Halomonas</taxon>
    </lineage>
</organism>
<dbReference type="AlphaFoldDB" id="A0A5R8MLK0"/>
<comment type="caution">
    <text evidence="3">The sequence shown here is derived from an EMBL/GenBank/DDBJ whole genome shotgun (WGS) entry which is preliminary data.</text>
</comment>
<dbReference type="PROSITE" id="PS50878">
    <property type="entry name" value="RT_POL"/>
    <property type="match status" value="1"/>
</dbReference>
<name>A0A5R8MLK0_9GAMM</name>
<dbReference type="InterPro" id="IPR051083">
    <property type="entry name" value="GrpII_Intron_Splice-Mob/Def"/>
</dbReference>
<keyword evidence="3" id="KW-0695">RNA-directed DNA polymerase</keyword>
<dbReference type="CDD" id="cd01646">
    <property type="entry name" value="RT_Bac_retron_I"/>
    <property type="match status" value="1"/>
</dbReference>
<keyword evidence="3" id="KW-0808">Transferase</keyword>
<gene>
    <name evidence="3" type="ORF">FEI13_02810</name>
</gene>
<dbReference type="RefSeq" id="WP_138179318.1">
    <property type="nucleotide sequence ID" value="NZ_VBUI01000003.1"/>
</dbReference>
<keyword evidence="4" id="KW-1185">Reference proteome</keyword>
<dbReference type="Pfam" id="PF00078">
    <property type="entry name" value="RVT_1"/>
    <property type="match status" value="1"/>
</dbReference>
<dbReference type="PANTHER" id="PTHR34047:SF8">
    <property type="entry name" value="PROTEIN YKFC"/>
    <property type="match status" value="1"/>
</dbReference>
<dbReference type="SUPFAM" id="SSF56672">
    <property type="entry name" value="DNA/RNA polymerases"/>
    <property type="match status" value="1"/>
</dbReference>
<dbReference type="EMBL" id="VBUI01000003">
    <property type="protein sequence ID" value="TLF53048.1"/>
    <property type="molecule type" value="Genomic_DNA"/>
</dbReference>
<dbReference type="OrthoDB" id="9793236at2"/>
<dbReference type="NCBIfam" id="NF041747">
    <property type="entry name" value="Drt3a"/>
    <property type="match status" value="1"/>
</dbReference>
<keyword evidence="3" id="KW-0548">Nucleotidyltransferase</keyword>
<dbReference type="InterPro" id="IPR043502">
    <property type="entry name" value="DNA/RNA_pol_sf"/>
</dbReference>
<dbReference type="GO" id="GO:0003964">
    <property type="term" value="F:RNA-directed DNA polymerase activity"/>
    <property type="evidence" value="ECO:0007669"/>
    <property type="project" value="UniProtKB-KW"/>
</dbReference>
<comment type="similarity">
    <text evidence="1">Belongs to the bacterial reverse transcriptase family.</text>
</comment>
<sequence length="448" mass="51930">MFDQSFTSKNLARIYHSENKRGVNVAGMFFPEILKDYEKIKRVRRLVTKLFGSRRRYSKSTFEARVYKLYEMKRGFVLKKNEKIEFYLESVARQVSSRRFSFKINKLEYSKNGKDVYVTSGDAVSFFAEKQIQKNIKYTYGVKQADRDIIVPQLRSVLGDTFPKFVIKADIDSFYESIDQGLLIKKLNENPILSLSTRKLIAQLLRDYNSLTGKGKGVPRGIGISAYLSELYLKDFDKKVRDIDNLVYYSRYVDDIVVVISPSPGETVEGCFKKLSDLIKSDFLSLNESKSEQFDYSGKGVTFSFDYLGYKFRKNGKNLYLSISDKKKEKYIERIKSSVERYKKNSVKQPRKAKKEFFMRLRFLTANTSLSNNKGNAVVGIYNTNKWATDTGFLESLDSFLDAQIKTISDNSVKKKARHFKFSDGFLSRKFCHFSPAEFKTIVKVWSS</sequence>
<dbReference type="Proteomes" id="UP000306973">
    <property type="component" value="Unassembled WGS sequence"/>
</dbReference>
<evidence type="ECO:0000313" key="3">
    <source>
        <dbReference type="EMBL" id="TLF53048.1"/>
    </source>
</evidence>
<evidence type="ECO:0000313" key="4">
    <source>
        <dbReference type="Proteomes" id="UP000306973"/>
    </source>
</evidence>
<evidence type="ECO:0000259" key="2">
    <source>
        <dbReference type="PROSITE" id="PS50878"/>
    </source>
</evidence>
<dbReference type="PANTHER" id="PTHR34047">
    <property type="entry name" value="NUCLEAR INTRON MATURASE 1, MITOCHONDRIAL-RELATED"/>
    <property type="match status" value="1"/>
</dbReference>
<proteinExistence type="inferred from homology"/>
<protein>
    <submittedName>
        <fullName evidence="3">RNA-directed DNA polymerase</fullName>
    </submittedName>
</protein>
<feature type="domain" description="Reverse transcriptase" evidence="2">
    <location>
        <begin position="1"/>
        <end position="312"/>
    </location>
</feature>
<dbReference type="InterPro" id="IPR000477">
    <property type="entry name" value="RT_dom"/>
</dbReference>
<accession>A0A5R8MLK0</accession>
<reference evidence="3 4" key="1">
    <citation type="journal article" date="2007" name="Int. J. Syst. Evol. Microbiol.">
        <title>Halomonas saccharevitans sp. nov., Halomonas arcis sp. nov. and Halomonas subterranea sp. nov., halophilic bacteria isolated from hypersaline environments of China.</title>
        <authorList>
            <person name="Xu X.W."/>
            <person name="Wu Y.H."/>
            <person name="Zhou Z."/>
            <person name="Wang C.S."/>
            <person name="Zhou Y.G."/>
            <person name="Zhang H.B."/>
            <person name="Wang Y."/>
            <person name="Wu M."/>
        </authorList>
    </citation>
    <scope>NUCLEOTIDE SEQUENCE [LARGE SCALE GENOMIC DNA]</scope>
    <source>
        <strain evidence="3 4">TBZ3</strain>
    </source>
</reference>
<evidence type="ECO:0000256" key="1">
    <source>
        <dbReference type="ARBA" id="ARBA00034120"/>
    </source>
</evidence>